<feature type="binding site" evidence="15">
    <location>
        <position position="458"/>
    </location>
    <ligand>
        <name>Mg(2+)</name>
        <dbReference type="ChEBI" id="CHEBI:18420"/>
        <note>shared with alpha subunit</note>
    </ligand>
</feature>
<dbReference type="InterPro" id="IPR004532">
    <property type="entry name" value="Phe-tRNA-ligase_IIc_bsu_bact"/>
</dbReference>
<dbReference type="InterPro" id="IPR005121">
    <property type="entry name" value="Fdx_antiC-bd"/>
</dbReference>
<dbReference type="PANTHER" id="PTHR10947">
    <property type="entry name" value="PHENYLALANYL-TRNA SYNTHETASE BETA CHAIN AND LEUCINE-RICH REPEAT-CONTAINING PROTEIN 47"/>
    <property type="match status" value="1"/>
</dbReference>
<dbReference type="NCBIfam" id="NF045760">
    <property type="entry name" value="YtpR"/>
    <property type="match status" value="1"/>
</dbReference>
<dbReference type="CDD" id="cd02796">
    <property type="entry name" value="tRNA_bind_bactPheRS"/>
    <property type="match status" value="1"/>
</dbReference>
<keyword evidence="7 15" id="KW-0479">Metal-binding</keyword>
<dbReference type="InterPro" id="IPR020825">
    <property type="entry name" value="Phe-tRNA_synthase-like_B3/B4"/>
</dbReference>
<dbReference type="SUPFAM" id="SSF46955">
    <property type="entry name" value="Putative DNA-binding domain"/>
    <property type="match status" value="1"/>
</dbReference>
<dbReference type="GO" id="GO:0004826">
    <property type="term" value="F:phenylalanine-tRNA ligase activity"/>
    <property type="evidence" value="ECO:0007669"/>
    <property type="project" value="UniProtKB-EC"/>
</dbReference>
<keyword evidence="13 15" id="KW-0030">Aminoacyl-tRNA synthetase</keyword>
<comment type="subcellular location">
    <subcellularLocation>
        <location evidence="1 15">Cytoplasm</location>
    </subcellularLocation>
</comment>
<comment type="cofactor">
    <cofactor evidence="15">
        <name>Mg(2+)</name>
        <dbReference type="ChEBI" id="CHEBI:18420"/>
    </cofactor>
    <text evidence="15">Binds 2 magnesium ions per tetramer.</text>
</comment>
<feature type="binding site" evidence="15">
    <location>
        <position position="461"/>
    </location>
    <ligand>
        <name>Mg(2+)</name>
        <dbReference type="ChEBI" id="CHEBI:18420"/>
        <note>shared with alpha subunit</note>
    </ligand>
</feature>
<dbReference type="CDD" id="cd00769">
    <property type="entry name" value="PheRS_beta_core"/>
    <property type="match status" value="1"/>
</dbReference>
<evidence type="ECO:0000256" key="3">
    <source>
        <dbReference type="ARBA" id="ARBA00011209"/>
    </source>
</evidence>
<feature type="binding site" evidence="15">
    <location>
        <position position="452"/>
    </location>
    <ligand>
        <name>Mg(2+)</name>
        <dbReference type="ChEBI" id="CHEBI:18420"/>
        <note>shared with alpha subunit</note>
    </ligand>
</feature>
<evidence type="ECO:0000313" key="21">
    <source>
        <dbReference type="Proteomes" id="UP000776983"/>
    </source>
</evidence>
<evidence type="ECO:0000256" key="4">
    <source>
        <dbReference type="ARBA" id="ARBA00022490"/>
    </source>
</evidence>
<evidence type="ECO:0000256" key="7">
    <source>
        <dbReference type="ARBA" id="ARBA00022723"/>
    </source>
</evidence>
<dbReference type="Pfam" id="PF03484">
    <property type="entry name" value="B5"/>
    <property type="match status" value="1"/>
</dbReference>
<protein>
    <recommendedName>
        <fullName evidence="15">Phenylalanine--tRNA ligase beta subunit</fullName>
        <ecNumber evidence="15">6.1.1.20</ecNumber>
    </recommendedName>
    <alternativeName>
        <fullName evidence="15">Phenylalanyl-tRNA synthetase beta subunit</fullName>
        <shortName evidence="15">PheRS</shortName>
    </alternativeName>
</protein>
<keyword evidence="5 16" id="KW-0820">tRNA-binding</keyword>
<dbReference type="InterPro" id="IPR033714">
    <property type="entry name" value="tRNA_bind_bactPheRS"/>
</dbReference>
<dbReference type="PROSITE" id="PS51447">
    <property type="entry name" value="FDX_ACB"/>
    <property type="match status" value="1"/>
</dbReference>
<proteinExistence type="inferred from homology"/>
<keyword evidence="6 15" id="KW-0436">Ligase</keyword>
<dbReference type="PROSITE" id="PS51483">
    <property type="entry name" value="B5"/>
    <property type="match status" value="1"/>
</dbReference>
<dbReference type="Proteomes" id="UP000776983">
    <property type="component" value="Unassembled WGS sequence"/>
</dbReference>
<evidence type="ECO:0000256" key="6">
    <source>
        <dbReference type="ARBA" id="ARBA00022598"/>
    </source>
</evidence>
<reference evidence="20 21" key="1">
    <citation type="submission" date="2020-07" db="EMBL/GenBank/DDBJ databases">
        <title>Pusillimonas sp. nov., isolated from poultry manure in Taiwan.</title>
        <authorList>
            <person name="Lin S.-Y."/>
            <person name="Tang Y.-S."/>
            <person name="Young C.-C."/>
        </authorList>
    </citation>
    <scope>NUCLEOTIDE SEQUENCE [LARGE SCALE GENOMIC DNA]</scope>
    <source>
        <strain evidence="20 21">CC-YST705</strain>
    </source>
</reference>
<evidence type="ECO:0000256" key="13">
    <source>
        <dbReference type="ARBA" id="ARBA00023146"/>
    </source>
</evidence>
<evidence type="ECO:0000256" key="8">
    <source>
        <dbReference type="ARBA" id="ARBA00022741"/>
    </source>
</evidence>
<accession>A0ABS8CAF0</accession>
<evidence type="ECO:0000256" key="10">
    <source>
        <dbReference type="ARBA" id="ARBA00022842"/>
    </source>
</evidence>
<evidence type="ECO:0000256" key="11">
    <source>
        <dbReference type="ARBA" id="ARBA00022884"/>
    </source>
</evidence>
<dbReference type="Gene3D" id="3.30.930.10">
    <property type="entry name" value="Bira Bifunctional Protein, Domain 2"/>
    <property type="match status" value="1"/>
</dbReference>
<dbReference type="SMART" id="SM00873">
    <property type="entry name" value="B3_4"/>
    <property type="match status" value="1"/>
</dbReference>
<feature type="domain" description="B5" evidence="19">
    <location>
        <begin position="399"/>
        <end position="474"/>
    </location>
</feature>
<dbReference type="EMBL" id="JACDXW010000002">
    <property type="protein sequence ID" value="MCB5363016.1"/>
    <property type="molecule type" value="Genomic_DNA"/>
</dbReference>
<comment type="similarity">
    <text evidence="2 15">Belongs to the phenylalanyl-tRNA synthetase beta subunit family. Type 1 subfamily.</text>
</comment>
<dbReference type="Pfam" id="PF03483">
    <property type="entry name" value="B3_4"/>
    <property type="match status" value="1"/>
</dbReference>
<feature type="domain" description="TRNA-binding" evidence="17">
    <location>
        <begin position="39"/>
        <end position="148"/>
    </location>
</feature>
<keyword evidence="11 16" id="KW-0694">RNA-binding</keyword>
<evidence type="ECO:0000256" key="9">
    <source>
        <dbReference type="ARBA" id="ARBA00022840"/>
    </source>
</evidence>
<dbReference type="InterPro" id="IPR036690">
    <property type="entry name" value="Fdx_antiC-bd_sf"/>
</dbReference>
<dbReference type="Gene3D" id="2.40.50.140">
    <property type="entry name" value="Nucleic acid-binding proteins"/>
    <property type="match status" value="1"/>
</dbReference>
<dbReference type="PANTHER" id="PTHR10947:SF0">
    <property type="entry name" value="PHENYLALANINE--TRNA LIGASE BETA SUBUNIT"/>
    <property type="match status" value="1"/>
</dbReference>
<comment type="catalytic activity">
    <reaction evidence="14 15">
        <text>tRNA(Phe) + L-phenylalanine + ATP = L-phenylalanyl-tRNA(Phe) + AMP + diphosphate + H(+)</text>
        <dbReference type="Rhea" id="RHEA:19413"/>
        <dbReference type="Rhea" id="RHEA-COMP:9668"/>
        <dbReference type="Rhea" id="RHEA-COMP:9699"/>
        <dbReference type="ChEBI" id="CHEBI:15378"/>
        <dbReference type="ChEBI" id="CHEBI:30616"/>
        <dbReference type="ChEBI" id="CHEBI:33019"/>
        <dbReference type="ChEBI" id="CHEBI:58095"/>
        <dbReference type="ChEBI" id="CHEBI:78442"/>
        <dbReference type="ChEBI" id="CHEBI:78531"/>
        <dbReference type="ChEBI" id="CHEBI:456215"/>
        <dbReference type="EC" id="6.1.1.20"/>
    </reaction>
</comment>
<evidence type="ECO:0000256" key="15">
    <source>
        <dbReference type="HAMAP-Rule" id="MF_00283"/>
    </source>
</evidence>
<dbReference type="SUPFAM" id="SSF50249">
    <property type="entry name" value="Nucleic acid-binding proteins"/>
    <property type="match status" value="1"/>
</dbReference>
<keyword evidence="21" id="KW-1185">Reference proteome</keyword>
<evidence type="ECO:0000256" key="1">
    <source>
        <dbReference type="ARBA" id="ARBA00004496"/>
    </source>
</evidence>
<keyword evidence="10 15" id="KW-0460">Magnesium</keyword>
<keyword evidence="12 15" id="KW-0648">Protein biosynthesis</keyword>
<comment type="subunit">
    <text evidence="3 15">Tetramer of two alpha and two beta subunits.</text>
</comment>
<dbReference type="InterPro" id="IPR041616">
    <property type="entry name" value="PheRS_beta_core"/>
</dbReference>
<keyword evidence="4 15" id="KW-0963">Cytoplasm</keyword>
<evidence type="ECO:0000256" key="14">
    <source>
        <dbReference type="ARBA" id="ARBA00049255"/>
    </source>
</evidence>
<dbReference type="SUPFAM" id="SSF56037">
    <property type="entry name" value="PheT/TilS domain"/>
    <property type="match status" value="1"/>
</dbReference>
<dbReference type="SUPFAM" id="SSF54991">
    <property type="entry name" value="Anticodon-binding domain of PheRS"/>
    <property type="match status" value="1"/>
</dbReference>
<dbReference type="HAMAP" id="MF_00283">
    <property type="entry name" value="Phe_tRNA_synth_beta1"/>
    <property type="match status" value="1"/>
</dbReference>
<feature type="domain" description="FDX-ACB" evidence="18">
    <location>
        <begin position="703"/>
        <end position="801"/>
    </location>
</feature>
<comment type="caution">
    <text evidence="20">The sequence shown here is derived from an EMBL/GenBank/DDBJ whole genome shotgun (WGS) entry which is preliminary data.</text>
</comment>
<dbReference type="SUPFAM" id="SSF55681">
    <property type="entry name" value="Class II aaRS and biotin synthetases"/>
    <property type="match status" value="1"/>
</dbReference>
<evidence type="ECO:0000259" key="19">
    <source>
        <dbReference type="PROSITE" id="PS51483"/>
    </source>
</evidence>
<dbReference type="InterPro" id="IPR045060">
    <property type="entry name" value="Phe-tRNA-ligase_IIc_bsu"/>
</dbReference>
<sequence>MQFPESWLRTLANPELDTEQLAHCLTMAGLEVEETNPVAPPFSGIVVARIVEAEPHPDADRLRVCKVDDGSGELLQIVCGAPNAAPGLLVPLARIGAQLPGDFKIKKARMRGVDSFGMLCSARELGLSEDHGGLLELSADLSVGQDIRQALKLDDVLFTLKLTPNRADCLSLLGVAREVSALTGVPLQRPQSQPVVPAIHDRLPVEVKAADLCGRFAGRVIKGVNARAATPAWMVERLERAGQRSISALVDISNYIMLELGRPTHVYDLAKIAGGLEVRWANEGEQLELLNGQTVTLTPDVGLITTQDQPTSLAGIMGGEHSAVTLDTTDVFVEAAFWWPEAIMGRARKFKFSSEASHRFERGVDFQGLTEDLERMTALILEVCGGQAGPMDDQVIRLPERKAVAMRLARCQRVLGLPISREQADDIFTRLGLAHEWQGDTVTVQSPSFRFDINIEEDLIEEIARVYGFENIPDAPPVAPALMRVKPETDRGVHGLRTAMAALDYQEVINFSFVDEYWEKDYAGNEQPIRLLNPIASHLSVMRSGLIAGLVANIRHNAQRQQARVRVFELGRVFARDDSVANSDLSVAGVSQPLHLAAAAWGPSVSEQWAVPRRLVDFFDLKNDLECLLGKQARQLRCEVAVHPALHPGRSARVLLGETAIGWLGELHPRLVQEAELGSAPVVFELDVAAVLNQPLPKPEALSRQPIVQRDLAIWVADQVPYQSLRDTLTQTIAADANLSIVQEIALFDVWRDAERADGRKSLGLRFWLQNASATLDDATVEQCMQRLLDALVQAHGVSLRA</sequence>
<feature type="binding site" evidence="15">
    <location>
        <position position="462"/>
    </location>
    <ligand>
        <name>Mg(2+)</name>
        <dbReference type="ChEBI" id="CHEBI:18420"/>
        <note>shared with alpha subunit</note>
    </ligand>
</feature>
<dbReference type="Pfam" id="PF01588">
    <property type="entry name" value="tRNA_bind"/>
    <property type="match status" value="1"/>
</dbReference>
<evidence type="ECO:0000259" key="18">
    <source>
        <dbReference type="PROSITE" id="PS51447"/>
    </source>
</evidence>
<dbReference type="Gene3D" id="3.50.40.10">
    <property type="entry name" value="Phenylalanyl-trna Synthetase, Chain B, domain 3"/>
    <property type="match status" value="1"/>
</dbReference>
<dbReference type="NCBIfam" id="TIGR00472">
    <property type="entry name" value="pheT_bact"/>
    <property type="match status" value="1"/>
</dbReference>
<dbReference type="InterPro" id="IPR002547">
    <property type="entry name" value="tRNA-bd_dom"/>
</dbReference>
<organism evidence="20 21">
    <name type="scientific">Mesopusillimonas faecipullorum</name>
    <dbReference type="NCBI Taxonomy" id="2755040"/>
    <lineage>
        <taxon>Bacteria</taxon>
        <taxon>Pseudomonadati</taxon>
        <taxon>Pseudomonadota</taxon>
        <taxon>Betaproteobacteria</taxon>
        <taxon>Burkholderiales</taxon>
        <taxon>Alcaligenaceae</taxon>
        <taxon>Mesopusillimonas</taxon>
    </lineage>
</organism>
<dbReference type="Gene3D" id="3.30.70.380">
    <property type="entry name" value="Ferrodoxin-fold anticodon-binding domain"/>
    <property type="match status" value="1"/>
</dbReference>
<evidence type="ECO:0000256" key="16">
    <source>
        <dbReference type="PROSITE-ProRule" id="PRU00209"/>
    </source>
</evidence>
<dbReference type="InterPro" id="IPR012340">
    <property type="entry name" value="NA-bd_OB-fold"/>
</dbReference>
<dbReference type="SMART" id="SM00896">
    <property type="entry name" value="FDX-ACB"/>
    <property type="match status" value="1"/>
</dbReference>
<dbReference type="RefSeq" id="WP_226953259.1">
    <property type="nucleotide sequence ID" value="NZ_JACDXW010000002.1"/>
</dbReference>
<gene>
    <name evidence="15" type="primary">pheT</name>
    <name evidence="20" type="ORF">H0484_04510</name>
</gene>
<dbReference type="SMART" id="SM00874">
    <property type="entry name" value="B5"/>
    <property type="match status" value="1"/>
</dbReference>
<evidence type="ECO:0000259" key="17">
    <source>
        <dbReference type="PROSITE" id="PS50886"/>
    </source>
</evidence>
<evidence type="ECO:0000256" key="5">
    <source>
        <dbReference type="ARBA" id="ARBA00022555"/>
    </source>
</evidence>
<dbReference type="InterPro" id="IPR005146">
    <property type="entry name" value="B3/B4_tRNA-bd"/>
</dbReference>
<dbReference type="Pfam" id="PF03147">
    <property type="entry name" value="FDX-ACB"/>
    <property type="match status" value="1"/>
</dbReference>
<dbReference type="Pfam" id="PF17759">
    <property type="entry name" value="tRNA_synthFbeta"/>
    <property type="match status" value="1"/>
</dbReference>
<name>A0ABS8CAF0_9BURK</name>
<dbReference type="InterPro" id="IPR005147">
    <property type="entry name" value="tRNA_synthase_B5-dom"/>
</dbReference>
<evidence type="ECO:0000313" key="20">
    <source>
        <dbReference type="EMBL" id="MCB5363016.1"/>
    </source>
</evidence>
<dbReference type="PROSITE" id="PS50886">
    <property type="entry name" value="TRBD"/>
    <property type="match status" value="1"/>
</dbReference>
<dbReference type="InterPro" id="IPR045864">
    <property type="entry name" value="aa-tRNA-synth_II/BPL/LPL"/>
</dbReference>
<evidence type="ECO:0000256" key="12">
    <source>
        <dbReference type="ARBA" id="ARBA00022917"/>
    </source>
</evidence>
<keyword evidence="9 15" id="KW-0067">ATP-binding</keyword>
<dbReference type="InterPro" id="IPR009061">
    <property type="entry name" value="DNA-bd_dom_put_sf"/>
</dbReference>
<evidence type="ECO:0000256" key="2">
    <source>
        <dbReference type="ARBA" id="ARBA00008653"/>
    </source>
</evidence>
<keyword evidence="8 15" id="KW-0547">Nucleotide-binding</keyword>
<dbReference type="Gene3D" id="3.30.56.10">
    <property type="match status" value="2"/>
</dbReference>
<dbReference type="EC" id="6.1.1.20" evidence="15"/>